<evidence type="ECO:0000256" key="8">
    <source>
        <dbReference type="ARBA" id="ARBA00050752"/>
    </source>
</evidence>
<dbReference type="UniPathway" id="UPA00575"/>
<dbReference type="InterPro" id="IPR045097">
    <property type="entry name" value="Thymidate_synth/dCMP_Mease"/>
</dbReference>
<protein>
    <recommendedName>
        <fullName evidence="4">Thymidylate synthase</fullName>
        <ecNumber evidence="3">2.1.1.45</ecNumber>
    </recommendedName>
</protein>
<accession>A0A6P7U519</accession>
<keyword evidence="12" id="KW-1185">Reference proteome</keyword>
<proteinExistence type="inferred from homology"/>
<feature type="domain" description="Thymidylate synthase/dCMP hydroxymethylase" evidence="11">
    <location>
        <begin position="7"/>
        <end position="165"/>
    </location>
</feature>
<evidence type="ECO:0000256" key="3">
    <source>
        <dbReference type="ARBA" id="ARBA00011947"/>
    </source>
</evidence>
<dbReference type="GO" id="GO:0006235">
    <property type="term" value="P:dTTP biosynthetic process"/>
    <property type="evidence" value="ECO:0007669"/>
    <property type="project" value="UniProtKB-UniPathway"/>
</dbReference>
<comment type="catalytic activity">
    <reaction evidence="8">
        <text>dUMP + (6R)-5,10-methylene-5,6,7,8-tetrahydrofolate = 7,8-dihydrofolate + dTMP</text>
        <dbReference type="Rhea" id="RHEA:12104"/>
        <dbReference type="ChEBI" id="CHEBI:15636"/>
        <dbReference type="ChEBI" id="CHEBI:57451"/>
        <dbReference type="ChEBI" id="CHEBI:63528"/>
        <dbReference type="ChEBI" id="CHEBI:246422"/>
        <dbReference type="EC" id="2.1.1.45"/>
    </reaction>
    <physiologicalReaction direction="left-to-right" evidence="8">
        <dbReference type="Rhea" id="RHEA:12105"/>
    </physiologicalReaction>
</comment>
<dbReference type="Proteomes" id="UP000515154">
    <property type="component" value="Unplaced"/>
</dbReference>
<dbReference type="PRINTS" id="PR00108">
    <property type="entry name" value="THYMDSNTHASE"/>
</dbReference>
<dbReference type="PANTHER" id="PTHR11548">
    <property type="entry name" value="THYMIDYLATE SYNTHASE 1"/>
    <property type="match status" value="1"/>
</dbReference>
<dbReference type="Pfam" id="PF00303">
    <property type="entry name" value="Thymidylat_synt"/>
    <property type="match status" value="1"/>
</dbReference>
<dbReference type="GO" id="GO:0005829">
    <property type="term" value="C:cytosol"/>
    <property type="evidence" value="ECO:0007669"/>
    <property type="project" value="TreeGrafter"/>
</dbReference>
<dbReference type="PROSITE" id="PS00091">
    <property type="entry name" value="THYMIDYLATE_SYNTHASE"/>
    <property type="match status" value="1"/>
</dbReference>
<dbReference type="RefSeq" id="XP_029656617.2">
    <property type="nucleotide sequence ID" value="XM_029800757.2"/>
</dbReference>
<gene>
    <name evidence="13" type="primary">LOC115230618</name>
</gene>
<dbReference type="GO" id="GO:0046653">
    <property type="term" value="P:tetrahydrofolate metabolic process"/>
    <property type="evidence" value="ECO:0007669"/>
    <property type="project" value="UniProtKB-ARBA"/>
</dbReference>
<keyword evidence="6" id="KW-0808">Transferase</keyword>
<sequence length="165" mass="18786">MDSDYASKGVDQLKQVINLIKNNPNDRRIIMSAWNPCDLPKMALPPCHVMCQFYVQDGELSCQMYQRSADMGLGVPFNVASYSLLVYMIAHITGLKPGDFIHTLGDAHVYVNHVEPLKEQLKRTPRALPKLKIQRSVSNIDDFHVDDFEIIGYKPYSKIKMEMAV</sequence>
<dbReference type="NCBIfam" id="TIGR03284">
    <property type="entry name" value="thym_sym"/>
    <property type="match status" value="1"/>
</dbReference>
<dbReference type="GO" id="GO:0004799">
    <property type="term" value="F:thymidylate synthase activity"/>
    <property type="evidence" value="ECO:0007669"/>
    <property type="project" value="UniProtKB-EC"/>
</dbReference>
<comment type="function">
    <text evidence="9">Catalyzes the reductive methylation of 2'-deoxyuridine 5'-monophosphate (dUMP) to thymidine 5'-monophosphate (dTMP), using the cosubstrate, 5,10- methylenetetrahydrofolate (CH2H4folate) as a 1-carbon donor and reductant and contributes to the de novo mitochondrial thymidylate biosynthesis pathway.</text>
</comment>
<dbReference type="GO" id="GO:0032259">
    <property type="term" value="P:methylation"/>
    <property type="evidence" value="ECO:0007669"/>
    <property type="project" value="UniProtKB-KW"/>
</dbReference>
<evidence type="ECO:0000256" key="9">
    <source>
        <dbReference type="ARBA" id="ARBA00056634"/>
    </source>
</evidence>
<dbReference type="InterPro" id="IPR020940">
    <property type="entry name" value="Thymidylate_synthase_AS"/>
</dbReference>
<evidence type="ECO:0000256" key="5">
    <source>
        <dbReference type="ARBA" id="ARBA00022603"/>
    </source>
</evidence>
<dbReference type="PANTHER" id="PTHR11548:SF2">
    <property type="entry name" value="THYMIDYLATE SYNTHASE"/>
    <property type="match status" value="1"/>
</dbReference>
<evidence type="ECO:0000256" key="6">
    <source>
        <dbReference type="ARBA" id="ARBA00022679"/>
    </source>
</evidence>
<evidence type="ECO:0000259" key="11">
    <source>
        <dbReference type="Pfam" id="PF00303"/>
    </source>
</evidence>
<keyword evidence="5" id="KW-0489">Methyltransferase</keyword>
<keyword evidence="7" id="KW-0545">Nucleotide biosynthesis</keyword>
<dbReference type="InterPro" id="IPR023451">
    <property type="entry name" value="Thymidate_synth/dCMP_Mease_dom"/>
</dbReference>
<comment type="pathway">
    <text evidence="1">Pyrimidine metabolism; dTTP biosynthesis.</text>
</comment>
<dbReference type="InterPro" id="IPR036926">
    <property type="entry name" value="Thymidate_synth/dCMP_Mease_sf"/>
</dbReference>
<evidence type="ECO:0000256" key="1">
    <source>
        <dbReference type="ARBA" id="ARBA00004992"/>
    </source>
</evidence>
<organism evidence="12 13">
    <name type="scientific">Octopus sinensis</name>
    <name type="common">East Asian common octopus</name>
    <dbReference type="NCBI Taxonomy" id="2607531"/>
    <lineage>
        <taxon>Eukaryota</taxon>
        <taxon>Metazoa</taxon>
        <taxon>Spiralia</taxon>
        <taxon>Lophotrochozoa</taxon>
        <taxon>Mollusca</taxon>
        <taxon>Cephalopoda</taxon>
        <taxon>Coleoidea</taxon>
        <taxon>Octopodiformes</taxon>
        <taxon>Octopoda</taxon>
        <taxon>Incirrata</taxon>
        <taxon>Octopodidae</taxon>
        <taxon>Octopus</taxon>
    </lineage>
</organism>
<dbReference type="CDD" id="cd00351">
    <property type="entry name" value="TS_Pyrimidine_HMase"/>
    <property type="match status" value="1"/>
</dbReference>
<dbReference type="GO" id="GO:0006231">
    <property type="term" value="P:dTMP biosynthetic process"/>
    <property type="evidence" value="ECO:0007669"/>
    <property type="project" value="InterPro"/>
</dbReference>
<dbReference type="SUPFAM" id="SSF55831">
    <property type="entry name" value="Thymidylate synthase/dCMP hydroxymethylase"/>
    <property type="match status" value="1"/>
</dbReference>
<evidence type="ECO:0000256" key="2">
    <source>
        <dbReference type="ARBA" id="ARBA00009972"/>
    </source>
</evidence>
<dbReference type="AlphaFoldDB" id="A0A6P7U519"/>
<evidence type="ECO:0000313" key="13">
    <source>
        <dbReference type="RefSeq" id="XP_029656617.2"/>
    </source>
</evidence>
<evidence type="ECO:0000313" key="12">
    <source>
        <dbReference type="Proteomes" id="UP000515154"/>
    </source>
</evidence>
<comment type="similarity">
    <text evidence="2">Belongs to the thymidylate synthase family.</text>
</comment>
<dbReference type="InterPro" id="IPR000398">
    <property type="entry name" value="Thymidylate_synthase"/>
</dbReference>
<evidence type="ECO:0000256" key="10">
    <source>
        <dbReference type="PROSITE-ProRule" id="PRU10016"/>
    </source>
</evidence>
<dbReference type="Gene3D" id="3.30.572.10">
    <property type="entry name" value="Thymidylate synthase/dCMP hydroxymethylase domain"/>
    <property type="match status" value="1"/>
</dbReference>
<evidence type="ECO:0000256" key="4">
    <source>
        <dbReference type="ARBA" id="ARBA00015931"/>
    </source>
</evidence>
<dbReference type="KEGG" id="osn:115230618"/>
<evidence type="ECO:0000256" key="7">
    <source>
        <dbReference type="ARBA" id="ARBA00022727"/>
    </source>
</evidence>
<name>A0A6P7U519_9MOLL</name>
<reference evidence="13" key="1">
    <citation type="submission" date="2025-08" db="UniProtKB">
        <authorList>
            <consortium name="RefSeq"/>
        </authorList>
    </citation>
    <scope>IDENTIFICATION</scope>
</reference>
<dbReference type="GO" id="GO:0005739">
    <property type="term" value="C:mitochondrion"/>
    <property type="evidence" value="ECO:0007669"/>
    <property type="project" value="TreeGrafter"/>
</dbReference>
<dbReference type="EC" id="2.1.1.45" evidence="3"/>
<dbReference type="FunFam" id="3.30.572.10:FF:000007">
    <property type="entry name" value="thymidylate synthase isoform X2"/>
    <property type="match status" value="1"/>
</dbReference>
<feature type="active site" evidence="10">
    <location>
        <position position="47"/>
    </location>
</feature>